<dbReference type="EMBL" id="JAESWC010000002">
    <property type="protein sequence ID" value="MBL4935397.1"/>
    <property type="molecule type" value="Genomic_DNA"/>
</dbReference>
<dbReference type="InterPro" id="IPR036873">
    <property type="entry name" value="Rhodanese-like_dom_sf"/>
</dbReference>
<dbReference type="Gene3D" id="3.40.250.10">
    <property type="entry name" value="Rhodanese-like domain"/>
    <property type="match status" value="1"/>
</dbReference>
<organism evidence="3 4">
    <name type="scientific">Clostridium rhizosphaerae</name>
    <dbReference type="NCBI Taxonomy" id="2803861"/>
    <lineage>
        <taxon>Bacteria</taxon>
        <taxon>Bacillati</taxon>
        <taxon>Bacillota</taxon>
        <taxon>Clostridia</taxon>
        <taxon>Eubacteriales</taxon>
        <taxon>Clostridiaceae</taxon>
        <taxon>Clostridium</taxon>
    </lineage>
</organism>
<dbReference type="Gene3D" id="3.40.50.300">
    <property type="entry name" value="P-loop containing nucleotide triphosphate hydrolases"/>
    <property type="match status" value="1"/>
</dbReference>
<name>A0ABS1T8F9_9CLOT</name>
<dbReference type="SUPFAM" id="SSF52821">
    <property type="entry name" value="Rhodanese/Cell cycle control phosphatase"/>
    <property type="match status" value="1"/>
</dbReference>
<evidence type="ECO:0000256" key="1">
    <source>
        <dbReference type="ARBA" id="ARBA00023266"/>
    </source>
</evidence>
<dbReference type="InterPro" id="IPR027417">
    <property type="entry name" value="P-loop_NTPase"/>
</dbReference>
<proteinExistence type="predicted"/>
<dbReference type="Proteomes" id="UP000632377">
    <property type="component" value="Unassembled WGS sequence"/>
</dbReference>
<keyword evidence="1" id="KW-0711">Selenium</keyword>
<evidence type="ECO:0000313" key="3">
    <source>
        <dbReference type="EMBL" id="MBL4935397.1"/>
    </source>
</evidence>
<evidence type="ECO:0000313" key="4">
    <source>
        <dbReference type="Proteomes" id="UP000632377"/>
    </source>
</evidence>
<dbReference type="NCBIfam" id="TIGR03167">
    <property type="entry name" value="tRNA_sel_U_synt"/>
    <property type="match status" value="1"/>
</dbReference>
<dbReference type="NCBIfam" id="NF008750">
    <property type="entry name" value="PRK11784.1-2"/>
    <property type="match status" value="1"/>
</dbReference>
<dbReference type="InterPro" id="IPR058840">
    <property type="entry name" value="AAA_SelU"/>
</dbReference>
<gene>
    <name evidence="3" type="primary">mnmH</name>
    <name evidence="3" type="ORF">JK636_06455</name>
</gene>
<dbReference type="RefSeq" id="WP_202747996.1">
    <property type="nucleotide sequence ID" value="NZ_JAESWC010000002.1"/>
</dbReference>
<reference evidence="3 4" key="1">
    <citation type="submission" date="2021-01" db="EMBL/GenBank/DDBJ databases">
        <title>Genome public.</title>
        <authorList>
            <person name="Liu C."/>
            <person name="Sun Q."/>
        </authorList>
    </citation>
    <scope>NUCLEOTIDE SEQUENCE [LARGE SCALE GENOMIC DNA]</scope>
    <source>
        <strain evidence="3 4">YIM B02515</strain>
    </source>
</reference>
<evidence type="ECO:0000259" key="2">
    <source>
        <dbReference type="PROSITE" id="PS50206"/>
    </source>
</evidence>
<sequence>MFKTVDYSELKGNYLIIDVRSPQEHKEASIPGAINIPIFDDEERKEIGFLYVNESVEKAKKTGIEAVSKKLPLIYEQISELDKKYDKLILFCARGGMRSSSLCSLFSTLGMDTYKLSGGYKGYRKFINEQLIKVNENIKYIVIHGKTGVGKTELLKYLKGKDMDVLDLEEAANHRGSLLGNVGLGQGRSQKQFEALVYESIKNRKTNYVFVEGESKRIGNIIIPDYIYSSMEKGVHILADADLDFRAGLIIKEYTNSENAVEEILSSLDSLERYISSKNIERYKDLVQKGDFEEVAKELMVKYYDPMYLNGINKYKYDLNINIQDIKKAGEFLIEWVEEYIHN</sequence>
<dbReference type="NCBIfam" id="NF008752">
    <property type="entry name" value="PRK11784.1-4"/>
    <property type="match status" value="1"/>
</dbReference>
<dbReference type="InterPro" id="IPR017582">
    <property type="entry name" value="SelU"/>
</dbReference>
<dbReference type="SMART" id="SM00450">
    <property type="entry name" value="RHOD"/>
    <property type="match status" value="1"/>
</dbReference>
<feature type="domain" description="Rhodanese" evidence="2">
    <location>
        <begin position="10"/>
        <end position="132"/>
    </location>
</feature>
<dbReference type="Pfam" id="PF00581">
    <property type="entry name" value="Rhodanese"/>
    <property type="match status" value="1"/>
</dbReference>
<dbReference type="PANTHER" id="PTHR30401">
    <property type="entry name" value="TRNA 2-SELENOURIDINE SYNTHASE"/>
    <property type="match status" value="1"/>
</dbReference>
<keyword evidence="4" id="KW-1185">Reference proteome</keyword>
<protein>
    <submittedName>
        <fullName evidence="3">tRNA 2-selenouridine(34) synthase MnmH</fullName>
    </submittedName>
</protein>
<dbReference type="PROSITE" id="PS50206">
    <property type="entry name" value="RHODANESE_3"/>
    <property type="match status" value="1"/>
</dbReference>
<dbReference type="SUPFAM" id="SSF52540">
    <property type="entry name" value="P-loop containing nucleoside triphosphate hydrolases"/>
    <property type="match status" value="1"/>
</dbReference>
<dbReference type="InterPro" id="IPR001763">
    <property type="entry name" value="Rhodanese-like_dom"/>
</dbReference>
<accession>A0ABS1T8F9</accession>
<comment type="caution">
    <text evidence="3">The sequence shown here is derived from an EMBL/GenBank/DDBJ whole genome shotgun (WGS) entry which is preliminary data.</text>
</comment>
<dbReference type="Pfam" id="PF26341">
    <property type="entry name" value="AAA_SelU"/>
    <property type="match status" value="1"/>
</dbReference>
<dbReference type="PANTHER" id="PTHR30401:SF0">
    <property type="entry name" value="TRNA 2-SELENOURIDINE SYNTHASE"/>
    <property type="match status" value="1"/>
</dbReference>